<gene>
    <name evidence="2" type="ORF">H8R94_11045</name>
</gene>
<dbReference type="EMBL" id="JACOPG010000004">
    <property type="protein sequence ID" value="MBC5687132.1"/>
    <property type="molecule type" value="Genomic_DNA"/>
</dbReference>
<accession>A0ABR7GIM3</accession>
<comment type="caution">
    <text evidence="2">The sequence shown here is derived from an EMBL/GenBank/DDBJ whole genome shotgun (WGS) entry which is preliminary data.</text>
</comment>
<protein>
    <submittedName>
        <fullName evidence="2">Zinc dependent phospholipase C family protein</fullName>
    </submittedName>
</protein>
<dbReference type="Proteomes" id="UP000643810">
    <property type="component" value="Unassembled WGS sequence"/>
</dbReference>
<proteinExistence type="predicted"/>
<reference evidence="2 3" key="1">
    <citation type="submission" date="2020-08" db="EMBL/GenBank/DDBJ databases">
        <title>Genome public.</title>
        <authorList>
            <person name="Liu C."/>
            <person name="Sun Q."/>
        </authorList>
    </citation>
    <scope>NUCLEOTIDE SEQUENCE [LARGE SCALE GENOMIC DNA]</scope>
    <source>
        <strain evidence="2 3">NSJ-9</strain>
    </source>
</reference>
<organism evidence="2 3">
    <name type="scientific">Roseburia lenta</name>
    <dbReference type="NCBI Taxonomy" id="2763061"/>
    <lineage>
        <taxon>Bacteria</taxon>
        <taxon>Bacillati</taxon>
        <taxon>Bacillota</taxon>
        <taxon>Clostridia</taxon>
        <taxon>Lachnospirales</taxon>
        <taxon>Lachnospiraceae</taxon>
        <taxon>Roseburia</taxon>
    </lineage>
</organism>
<dbReference type="RefSeq" id="WP_118281932.1">
    <property type="nucleotide sequence ID" value="NZ_JACOPG010000004.1"/>
</dbReference>
<dbReference type="InterPro" id="IPR029002">
    <property type="entry name" value="PLPC/GPLD1"/>
</dbReference>
<sequence>MKTLSHKYLAEHIAGQYLRGFSMLEKNAYIYGAIAPDVNKVTYLHGWKGNKKFFGHNYENSSQTMDHLIKKLERSTPGGGIYFYRLGKLTHYIADSFTHVHNGYFTGSLAEHVQYESALHKCLLEQIPFQKMVLPTFDVKALHEHHDTYADLYPSLEIDLLYISSMVLAATLCYADRPQYVGRILWDFPTWSVQQFPRFYRQFTTF</sequence>
<dbReference type="Pfam" id="PF00882">
    <property type="entry name" value="Zn_dep_PLPC"/>
    <property type="match status" value="1"/>
</dbReference>
<feature type="domain" description="Phospholipase C/D" evidence="1">
    <location>
        <begin position="5"/>
        <end position="155"/>
    </location>
</feature>
<evidence type="ECO:0000313" key="3">
    <source>
        <dbReference type="Proteomes" id="UP000643810"/>
    </source>
</evidence>
<keyword evidence="3" id="KW-1185">Reference proteome</keyword>
<name>A0ABR7GIM3_9FIRM</name>
<evidence type="ECO:0000313" key="2">
    <source>
        <dbReference type="EMBL" id="MBC5687132.1"/>
    </source>
</evidence>
<evidence type="ECO:0000259" key="1">
    <source>
        <dbReference type="Pfam" id="PF00882"/>
    </source>
</evidence>